<evidence type="ECO:0000313" key="2">
    <source>
        <dbReference type="Proteomes" id="UP001210678"/>
    </source>
</evidence>
<name>A0ABT4YV17_9VIBR</name>
<dbReference type="RefSeq" id="WP_272139101.1">
    <property type="nucleotide sequence ID" value="NZ_JAQLOI010000003.1"/>
</dbReference>
<comment type="caution">
    <text evidence="1">The sequence shown here is derived from an EMBL/GenBank/DDBJ whole genome shotgun (WGS) entry which is preliminary data.</text>
</comment>
<keyword evidence="2" id="KW-1185">Reference proteome</keyword>
<evidence type="ECO:0000313" key="1">
    <source>
        <dbReference type="EMBL" id="MDB1125412.1"/>
    </source>
</evidence>
<protein>
    <submittedName>
        <fullName evidence="1">Uncharacterized protein</fullName>
    </submittedName>
</protein>
<dbReference type="SUPFAM" id="SSF63829">
    <property type="entry name" value="Calcium-dependent phosphotriesterase"/>
    <property type="match status" value="1"/>
</dbReference>
<organism evidence="1 2">
    <name type="scientific">Vibrio algarum</name>
    <dbReference type="NCBI Taxonomy" id="3020714"/>
    <lineage>
        <taxon>Bacteria</taxon>
        <taxon>Pseudomonadati</taxon>
        <taxon>Pseudomonadota</taxon>
        <taxon>Gammaproteobacteria</taxon>
        <taxon>Vibrionales</taxon>
        <taxon>Vibrionaceae</taxon>
        <taxon>Vibrio</taxon>
    </lineage>
</organism>
<sequence length="234" mass="26447">MDIKGIENIDWEDLAAFKYNEENYLIIADTGDNYAQRDEYFLHIIREPLLTKKHYFDPIIVTPNWSISYTYADGARDCESVAVDMVNEKILLLSKREQQPILFELPLQSNKSYPNDLNSNKQQIATRLGAIPSFPEPANPEFSFIDLLGYSTQPTAMDISNNGRFIAVLTYDSAFVFETNGSTDWLSILSSLPTRYELPSLKQAESLAFGSDSGSLYVTTEKLPAPIIEIPIKL</sequence>
<accession>A0ABT4YV17</accession>
<gene>
    <name evidence="1" type="ORF">PGX00_17840</name>
</gene>
<dbReference type="Proteomes" id="UP001210678">
    <property type="component" value="Unassembled WGS sequence"/>
</dbReference>
<dbReference type="EMBL" id="JAQLOI010000003">
    <property type="protein sequence ID" value="MDB1125412.1"/>
    <property type="molecule type" value="Genomic_DNA"/>
</dbReference>
<reference evidence="1 2" key="1">
    <citation type="submission" date="2023-01" db="EMBL/GenBank/DDBJ databases">
        <title>Vibrio sp. KJ40-1 sp.nov, isolated from marine algae.</title>
        <authorList>
            <person name="Butt M."/>
            <person name="Kim J.M.J."/>
            <person name="Jeon C.O.C."/>
        </authorList>
    </citation>
    <scope>NUCLEOTIDE SEQUENCE [LARGE SCALE GENOMIC DNA]</scope>
    <source>
        <strain evidence="1 2">KJ40-1</strain>
    </source>
</reference>
<proteinExistence type="predicted"/>